<proteinExistence type="predicted"/>
<evidence type="ECO:0000313" key="2">
    <source>
        <dbReference type="EMBL" id="OGN33535.1"/>
    </source>
</evidence>
<dbReference type="AlphaFoldDB" id="A0A1F8H7G0"/>
<protein>
    <recommendedName>
        <fullName evidence="1">Glycosyltransferase 2-like domain-containing protein</fullName>
    </recommendedName>
</protein>
<sequence length="324" mass="37275">MEPKISVIMTAYNSSKHIGEAILSILNQTLEEFELIVVDDCSLDDTSEIVRRYADKDPRVILLKNTVNLKPALSRNKALEIARGKYVAVLDSDDVSLPNRLREQYDYLERNQDVVLVGCAAEIIDDNGKILGRKYYPKDFKEIKFVLLLKNPFVHSGILGRKQAMTEFGYSNDHLHSEDLKLYSNLVSKYKITNLDNILIKYRQSAGSVTLEPETRQIQLANANKIHHDLINQYLFASPVKVKIAIETIHKMRHDLFSILSTIVFCRRLTLSYVEKEQPNIETRKTIWSIYSKEKEMLLGQIFRVHVPKLYSAAKKTYRVLSGN</sequence>
<evidence type="ECO:0000259" key="1">
    <source>
        <dbReference type="Pfam" id="PF00535"/>
    </source>
</evidence>
<dbReference type="SUPFAM" id="SSF53448">
    <property type="entry name" value="Nucleotide-diphospho-sugar transferases"/>
    <property type="match status" value="1"/>
</dbReference>
<gene>
    <name evidence="2" type="ORF">A3G51_02520</name>
</gene>
<accession>A0A1F8H7G0</accession>
<dbReference type="EMBL" id="MGKY01000015">
    <property type="protein sequence ID" value="OGN33535.1"/>
    <property type="molecule type" value="Genomic_DNA"/>
</dbReference>
<evidence type="ECO:0000313" key="3">
    <source>
        <dbReference type="Proteomes" id="UP000177745"/>
    </source>
</evidence>
<name>A0A1F8H7G0_9BACT</name>
<reference evidence="2 3" key="1">
    <citation type="journal article" date="2016" name="Nat. Commun.">
        <title>Thousands of microbial genomes shed light on interconnected biogeochemical processes in an aquifer system.</title>
        <authorList>
            <person name="Anantharaman K."/>
            <person name="Brown C.T."/>
            <person name="Hug L.A."/>
            <person name="Sharon I."/>
            <person name="Castelle C.J."/>
            <person name="Probst A.J."/>
            <person name="Thomas B.C."/>
            <person name="Singh A."/>
            <person name="Wilkins M.J."/>
            <person name="Karaoz U."/>
            <person name="Brodie E.L."/>
            <person name="Williams K.H."/>
            <person name="Hubbard S.S."/>
            <person name="Banfield J.F."/>
        </authorList>
    </citation>
    <scope>NUCLEOTIDE SEQUENCE [LARGE SCALE GENOMIC DNA]</scope>
</reference>
<dbReference type="Pfam" id="PF00535">
    <property type="entry name" value="Glycos_transf_2"/>
    <property type="match status" value="1"/>
</dbReference>
<dbReference type="PANTHER" id="PTHR22916">
    <property type="entry name" value="GLYCOSYLTRANSFERASE"/>
    <property type="match status" value="1"/>
</dbReference>
<feature type="domain" description="Glycosyltransferase 2-like" evidence="1">
    <location>
        <begin position="6"/>
        <end position="163"/>
    </location>
</feature>
<dbReference type="Gene3D" id="3.90.550.10">
    <property type="entry name" value="Spore Coat Polysaccharide Biosynthesis Protein SpsA, Chain A"/>
    <property type="match status" value="1"/>
</dbReference>
<dbReference type="GO" id="GO:0016758">
    <property type="term" value="F:hexosyltransferase activity"/>
    <property type="evidence" value="ECO:0007669"/>
    <property type="project" value="UniProtKB-ARBA"/>
</dbReference>
<dbReference type="Proteomes" id="UP000177745">
    <property type="component" value="Unassembled WGS sequence"/>
</dbReference>
<dbReference type="InterPro" id="IPR001173">
    <property type="entry name" value="Glyco_trans_2-like"/>
</dbReference>
<dbReference type="InterPro" id="IPR029044">
    <property type="entry name" value="Nucleotide-diphossugar_trans"/>
</dbReference>
<comment type="caution">
    <text evidence="2">The sequence shown here is derived from an EMBL/GenBank/DDBJ whole genome shotgun (WGS) entry which is preliminary data.</text>
</comment>
<dbReference type="PANTHER" id="PTHR22916:SF3">
    <property type="entry name" value="UDP-GLCNAC:BETAGAL BETA-1,3-N-ACETYLGLUCOSAMINYLTRANSFERASE-LIKE PROTEIN 1"/>
    <property type="match status" value="1"/>
</dbReference>
<organism evidence="2 3">
    <name type="scientific">Candidatus Yanofskybacteria bacterium RIFCSPLOWO2_12_FULL_43_11b</name>
    <dbReference type="NCBI Taxonomy" id="1802710"/>
    <lineage>
        <taxon>Bacteria</taxon>
        <taxon>Candidatus Yanofskyibacteriota</taxon>
    </lineage>
</organism>
<dbReference type="CDD" id="cd00761">
    <property type="entry name" value="Glyco_tranf_GTA_type"/>
    <property type="match status" value="1"/>
</dbReference>